<keyword evidence="6 8" id="KW-0406">Ion transport</keyword>
<dbReference type="CDD" id="cd20323">
    <property type="entry name" value="FXYD_FXYD5"/>
    <property type="match status" value="1"/>
</dbReference>
<keyword evidence="7 8" id="KW-0472">Membrane</keyword>
<evidence type="ECO:0000256" key="3">
    <source>
        <dbReference type="ARBA" id="ARBA00022448"/>
    </source>
</evidence>
<dbReference type="InterPro" id="IPR047297">
    <property type="entry name" value="FXYD_motif"/>
</dbReference>
<reference evidence="9" key="1">
    <citation type="submission" date="2018-07" db="EMBL/GenBank/DDBJ databases">
        <title>Comparative genomics of catfishes provides insights into carnivory and benthic adaptation.</title>
        <authorList>
            <person name="Zhang Y."/>
            <person name="Wang D."/>
            <person name="Peng Z."/>
            <person name="Zheng S."/>
            <person name="Shao F."/>
            <person name="Tao W."/>
        </authorList>
    </citation>
    <scope>NUCLEOTIDE SEQUENCE</scope>
    <source>
        <strain evidence="9">Chongqing</strain>
    </source>
</reference>
<name>A0AAD5FUX1_SILAS</name>
<evidence type="ECO:0000256" key="4">
    <source>
        <dbReference type="ARBA" id="ARBA00022692"/>
    </source>
</evidence>
<dbReference type="PANTHER" id="PTHR14132:SF23">
    <property type="entry name" value="FXYD DOMAIN-CONTAINING ION TRANSPORT REGULATOR"/>
    <property type="match status" value="1"/>
</dbReference>
<evidence type="ECO:0000313" key="10">
    <source>
        <dbReference type="Proteomes" id="UP001205998"/>
    </source>
</evidence>
<keyword evidence="4 8" id="KW-0812">Transmembrane</keyword>
<evidence type="ECO:0000313" key="9">
    <source>
        <dbReference type="EMBL" id="KAI5628737.1"/>
    </source>
</evidence>
<sequence length="125" mass="14128">MYGIMFRQVILCKLGTPVLVSVWTGSTLLLFICFFRDDVKTIKLNITKSPITVQPENVTALVNATVKSLNSSTYQNHTKARMETTQDNKWEEPFKYDYTSLRQAGLTIAAVLFIMGIMLIACPMK</sequence>
<dbReference type="Pfam" id="PF02038">
    <property type="entry name" value="ATP1G1_PLM_MAT8"/>
    <property type="match status" value="1"/>
</dbReference>
<evidence type="ECO:0000256" key="6">
    <source>
        <dbReference type="ARBA" id="ARBA00023065"/>
    </source>
</evidence>
<dbReference type="InterPro" id="IPR000272">
    <property type="entry name" value="Ion-transport_regulator_FXYD"/>
</dbReference>
<evidence type="ECO:0000256" key="1">
    <source>
        <dbReference type="ARBA" id="ARBA00004167"/>
    </source>
</evidence>
<comment type="subcellular location">
    <subcellularLocation>
        <location evidence="1">Membrane</location>
        <topology evidence="1">Single-pass membrane protein</topology>
    </subcellularLocation>
</comment>
<dbReference type="AlphaFoldDB" id="A0AAD5FUX1"/>
<dbReference type="GO" id="GO:0017080">
    <property type="term" value="F:sodium channel regulator activity"/>
    <property type="evidence" value="ECO:0007669"/>
    <property type="project" value="TreeGrafter"/>
</dbReference>
<dbReference type="GO" id="GO:0043269">
    <property type="term" value="P:regulation of monoatomic ion transport"/>
    <property type="evidence" value="ECO:0007669"/>
    <property type="project" value="InterPro"/>
</dbReference>
<keyword evidence="5 8" id="KW-1133">Transmembrane helix</keyword>
<organism evidence="9 10">
    <name type="scientific">Silurus asotus</name>
    <name type="common">Amur catfish</name>
    <name type="synonym">Parasilurus asotus</name>
    <dbReference type="NCBI Taxonomy" id="30991"/>
    <lineage>
        <taxon>Eukaryota</taxon>
        <taxon>Metazoa</taxon>
        <taxon>Chordata</taxon>
        <taxon>Craniata</taxon>
        <taxon>Vertebrata</taxon>
        <taxon>Euteleostomi</taxon>
        <taxon>Actinopterygii</taxon>
        <taxon>Neopterygii</taxon>
        <taxon>Teleostei</taxon>
        <taxon>Ostariophysi</taxon>
        <taxon>Siluriformes</taxon>
        <taxon>Siluridae</taxon>
        <taxon>Silurus</taxon>
    </lineage>
</organism>
<evidence type="ECO:0000256" key="7">
    <source>
        <dbReference type="ARBA" id="ARBA00023136"/>
    </source>
</evidence>
<dbReference type="EMBL" id="MU542898">
    <property type="protein sequence ID" value="KAI5628737.1"/>
    <property type="molecule type" value="Genomic_DNA"/>
</dbReference>
<evidence type="ECO:0000256" key="8">
    <source>
        <dbReference type="RuleBase" id="RU364131"/>
    </source>
</evidence>
<comment type="caution">
    <text evidence="9">The sequence shown here is derived from an EMBL/GenBank/DDBJ whole genome shotgun (WGS) entry which is preliminary data.</text>
</comment>
<evidence type="ECO:0000256" key="5">
    <source>
        <dbReference type="ARBA" id="ARBA00022989"/>
    </source>
</evidence>
<feature type="transmembrane region" description="Helical" evidence="8">
    <location>
        <begin position="104"/>
        <end position="121"/>
    </location>
</feature>
<dbReference type="GO" id="GO:0006811">
    <property type="term" value="P:monoatomic ion transport"/>
    <property type="evidence" value="ECO:0007669"/>
    <property type="project" value="UniProtKB-KW"/>
</dbReference>
<keyword evidence="10" id="KW-1185">Reference proteome</keyword>
<keyword evidence="3 8" id="KW-0813">Transport</keyword>
<proteinExistence type="inferred from homology"/>
<evidence type="ECO:0000256" key="2">
    <source>
        <dbReference type="ARBA" id="ARBA00005948"/>
    </source>
</evidence>
<dbReference type="GO" id="GO:0016020">
    <property type="term" value="C:membrane"/>
    <property type="evidence" value="ECO:0007669"/>
    <property type="project" value="UniProtKB-SubCell"/>
</dbReference>
<dbReference type="Proteomes" id="UP001205998">
    <property type="component" value="Unassembled WGS sequence"/>
</dbReference>
<protein>
    <recommendedName>
        <fullName evidence="8">FXYD domain-containing ion transport regulator</fullName>
    </recommendedName>
</protein>
<comment type="caution">
    <text evidence="8">Lacks conserved residue(s) required for the propagation of feature annotation.</text>
</comment>
<dbReference type="PROSITE" id="PS01310">
    <property type="entry name" value="FXYD"/>
    <property type="match status" value="1"/>
</dbReference>
<gene>
    <name evidence="9" type="ORF">C0J50_0071</name>
</gene>
<accession>A0AAD5FUX1</accession>
<dbReference type="Gene3D" id="1.20.5.780">
    <property type="entry name" value="Single helix bin"/>
    <property type="match status" value="1"/>
</dbReference>
<dbReference type="PANTHER" id="PTHR14132">
    <property type="entry name" value="SODIUM/POTASSIUM-TRANSPORTING ATPASE SUBUNIT GAMMA"/>
    <property type="match status" value="1"/>
</dbReference>
<comment type="similarity">
    <text evidence="2 8">Belongs to the FXYD family.</text>
</comment>
<feature type="transmembrane region" description="Helical" evidence="8">
    <location>
        <begin position="14"/>
        <end position="35"/>
    </location>
</feature>